<comment type="caution">
    <text evidence="2">The sequence shown here is derived from an EMBL/GenBank/DDBJ whole genome shotgun (WGS) entry which is preliminary data.</text>
</comment>
<reference evidence="2" key="1">
    <citation type="submission" date="2019-05" db="EMBL/GenBank/DDBJ databases">
        <title>Annotation for the trematode Paragonimus heterotremus.</title>
        <authorList>
            <person name="Choi Y.-J."/>
        </authorList>
    </citation>
    <scope>NUCLEOTIDE SEQUENCE</scope>
    <source>
        <strain evidence="2">LC</strain>
    </source>
</reference>
<accession>A0A8J4T362</accession>
<keyword evidence="3" id="KW-1185">Reference proteome</keyword>
<sequence length="87" mass="10302">NLEATFQKLVHFLGPPRNYGLTPEEREAKERQAAAEQLERECIERERIQREVEAENLARERNREEWVSVCESVRNDIIIVFSVELHP</sequence>
<dbReference type="AlphaFoldDB" id="A0A8J4T362"/>
<evidence type="ECO:0000256" key="1">
    <source>
        <dbReference type="SAM" id="Coils"/>
    </source>
</evidence>
<dbReference type="Proteomes" id="UP000748531">
    <property type="component" value="Unassembled WGS sequence"/>
</dbReference>
<proteinExistence type="predicted"/>
<feature type="non-terminal residue" evidence="2">
    <location>
        <position position="1"/>
    </location>
</feature>
<dbReference type="EMBL" id="LUCH01012532">
    <property type="protein sequence ID" value="KAF5395489.1"/>
    <property type="molecule type" value="Genomic_DNA"/>
</dbReference>
<evidence type="ECO:0000313" key="2">
    <source>
        <dbReference type="EMBL" id="KAF5395489.1"/>
    </source>
</evidence>
<gene>
    <name evidence="2" type="ORF">PHET_12059</name>
</gene>
<evidence type="ECO:0000313" key="3">
    <source>
        <dbReference type="Proteomes" id="UP000748531"/>
    </source>
</evidence>
<feature type="coiled-coil region" evidence="1">
    <location>
        <begin position="21"/>
        <end position="65"/>
    </location>
</feature>
<name>A0A8J4T362_9TREM</name>
<organism evidence="2 3">
    <name type="scientific">Paragonimus heterotremus</name>
    <dbReference type="NCBI Taxonomy" id="100268"/>
    <lineage>
        <taxon>Eukaryota</taxon>
        <taxon>Metazoa</taxon>
        <taxon>Spiralia</taxon>
        <taxon>Lophotrochozoa</taxon>
        <taxon>Platyhelminthes</taxon>
        <taxon>Trematoda</taxon>
        <taxon>Digenea</taxon>
        <taxon>Plagiorchiida</taxon>
        <taxon>Troglotremata</taxon>
        <taxon>Troglotrematidae</taxon>
        <taxon>Paragonimus</taxon>
    </lineage>
</organism>
<protein>
    <submittedName>
        <fullName evidence="2">Uncharacterized protein</fullName>
    </submittedName>
</protein>
<keyword evidence="1" id="KW-0175">Coiled coil</keyword>